<evidence type="ECO:0008006" key="5">
    <source>
        <dbReference type="Google" id="ProtNLM"/>
    </source>
</evidence>
<dbReference type="Proteomes" id="UP000272400">
    <property type="component" value="Unassembled WGS sequence"/>
</dbReference>
<keyword evidence="2" id="KW-0732">Signal</keyword>
<sequence>MKLRKPALLAATAALAITPALTAVTPVHAAPQVPVVAVAAAPDVNAIIAEVLAVFPAEISAIAQQILAGDYTRLLELVQLVFALPQDQLTAIFGQLTEIATRVINEILAGGTPTTEPTATATPEATEPAAADPAPADAAPAARAAGPTAQDKKVAWTLDALVQDAKGKQTPSKLANILITLSIAGR</sequence>
<feature type="signal peptide" evidence="2">
    <location>
        <begin position="1"/>
        <end position="29"/>
    </location>
</feature>
<proteinExistence type="predicted"/>
<name>A0A3N1CNT2_9ACTN</name>
<dbReference type="AlphaFoldDB" id="A0A3N1CNT2"/>
<evidence type="ECO:0000256" key="1">
    <source>
        <dbReference type="SAM" id="MobiDB-lite"/>
    </source>
</evidence>
<dbReference type="EMBL" id="RJKE01000001">
    <property type="protein sequence ID" value="ROO82855.1"/>
    <property type="molecule type" value="Genomic_DNA"/>
</dbReference>
<feature type="chain" id="PRO_5017980547" description="Secreted protein" evidence="2">
    <location>
        <begin position="30"/>
        <end position="186"/>
    </location>
</feature>
<gene>
    <name evidence="3" type="ORF">EDD29_0340</name>
</gene>
<organism evidence="3 4">
    <name type="scientific">Actinocorallia herbida</name>
    <dbReference type="NCBI Taxonomy" id="58109"/>
    <lineage>
        <taxon>Bacteria</taxon>
        <taxon>Bacillati</taxon>
        <taxon>Actinomycetota</taxon>
        <taxon>Actinomycetes</taxon>
        <taxon>Streptosporangiales</taxon>
        <taxon>Thermomonosporaceae</taxon>
        <taxon>Actinocorallia</taxon>
    </lineage>
</organism>
<keyword evidence="4" id="KW-1185">Reference proteome</keyword>
<protein>
    <recommendedName>
        <fullName evidence="5">Secreted protein</fullName>
    </recommendedName>
</protein>
<accession>A0A3N1CNT2</accession>
<reference evidence="3 4" key="1">
    <citation type="submission" date="2018-11" db="EMBL/GenBank/DDBJ databases">
        <title>Sequencing the genomes of 1000 actinobacteria strains.</title>
        <authorList>
            <person name="Klenk H.-P."/>
        </authorList>
    </citation>
    <scope>NUCLEOTIDE SEQUENCE [LARGE SCALE GENOMIC DNA]</scope>
    <source>
        <strain evidence="3 4">DSM 44254</strain>
    </source>
</reference>
<evidence type="ECO:0000313" key="3">
    <source>
        <dbReference type="EMBL" id="ROO82855.1"/>
    </source>
</evidence>
<dbReference type="RefSeq" id="WP_123661825.1">
    <property type="nucleotide sequence ID" value="NZ_RJKE01000001.1"/>
</dbReference>
<evidence type="ECO:0000256" key="2">
    <source>
        <dbReference type="SAM" id="SignalP"/>
    </source>
</evidence>
<feature type="region of interest" description="Disordered" evidence="1">
    <location>
        <begin position="110"/>
        <end position="148"/>
    </location>
</feature>
<evidence type="ECO:0000313" key="4">
    <source>
        <dbReference type="Proteomes" id="UP000272400"/>
    </source>
</evidence>
<comment type="caution">
    <text evidence="3">The sequence shown here is derived from an EMBL/GenBank/DDBJ whole genome shotgun (WGS) entry which is preliminary data.</text>
</comment>